<dbReference type="CDD" id="cd14656">
    <property type="entry name" value="Imelysin-like_EfeO"/>
    <property type="match status" value="1"/>
</dbReference>
<keyword evidence="4" id="KW-0732">Signal</keyword>
<comment type="caution">
    <text evidence="7">The sequence shown here is derived from an EMBL/GenBank/DDBJ whole genome shotgun (WGS) entry which is preliminary data.</text>
</comment>
<feature type="domain" description="Imelysin-like" evidence="6">
    <location>
        <begin position="83"/>
        <end position="316"/>
    </location>
</feature>
<evidence type="ECO:0000313" key="8">
    <source>
        <dbReference type="Proteomes" id="UP000182665"/>
    </source>
</evidence>
<keyword evidence="8" id="KW-1185">Reference proteome</keyword>
<dbReference type="PANTHER" id="PTHR39192">
    <property type="entry name" value="IRON UPTAKE SYSTEM COMPONENT EFEO"/>
    <property type="match status" value="1"/>
</dbReference>
<sequence>MKRIVIDTIKGETYNYFDNDYQLRLVVFNNKNLCRGVIMKKLPIILLTSSLLLAACGNNGESSKDSSNKSNNDSGNKAELKEATKKYEKYTDKQLDEFLKGTQQFVDAIDNNDMDKAKELYPKVRMYYERSEPVAEAFGDLDPKIDARLADMKEEKKEDEWTGYHKIEKQLYQDNKIDDTTKKDAKQLLKDAKELHAKADTLDITPKLMLQGSVDLLNEVSTSKITGEEEIYSHTDLYDFKANIEGAQKIYELFKPTLEKKDKKLSADIQKNFDKVNELLDKYKDGDGYKSYNDVTKKDRKALSDAVNSLGEPLSKMAVVTE</sequence>
<name>A0ABY1H0R6_9STAP</name>
<evidence type="ECO:0000313" key="7">
    <source>
        <dbReference type="EMBL" id="SFZ74896.1"/>
    </source>
</evidence>
<comment type="subcellular location">
    <subcellularLocation>
        <location evidence="1">Cell envelope</location>
    </subcellularLocation>
</comment>
<dbReference type="Proteomes" id="UP000182665">
    <property type="component" value="Unassembled WGS sequence"/>
</dbReference>
<evidence type="ECO:0000256" key="3">
    <source>
        <dbReference type="ARBA" id="ARBA00019991"/>
    </source>
</evidence>
<proteinExistence type="inferred from homology"/>
<dbReference type="InterPro" id="IPR038352">
    <property type="entry name" value="Imelysin_sf"/>
</dbReference>
<evidence type="ECO:0000256" key="2">
    <source>
        <dbReference type="ARBA" id="ARBA00005989"/>
    </source>
</evidence>
<dbReference type="InterPro" id="IPR034981">
    <property type="entry name" value="Imelysin-like_EfeO/Algp7"/>
</dbReference>
<dbReference type="Pfam" id="PF09375">
    <property type="entry name" value="Peptidase_M75"/>
    <property type="match status" value="1"/>
</dbReference>
<accession>A0ABY1H0R6</accession>
<evidence type="ECO:0000256" key="4">
    <source>
        <dbReference type="ARBA" id="ARBA00022729"/>
    </source>
</evidence>
<dbReference type="InterPro" id="IPR018976">
    <property type="entry name" value="Imelysin-like"/>
</dbReference>
<evidence type="ECO:0000259" key="6">
    <source>
        <dbReference type="Pfam" id="PF09375"/>
    </source>
</evidence>
<dbReference type="NCBIfam" id="NF041757">
    <property type="entry name" value="EfeO"/>
    <property type="match status" value="1"/>
</dbReference>
<dbReference type="EMBL" id="FPKT01000002">
    <property type="protein sequence ID" value="SFZ74896.1"/>
    <property type="molecule type" value="Genomic_DNA"/>
</dbReference>
<dbReference type="InterPro" id="IPR053377">
    <property type="entry name" value="Iron_uptake_EfeM/EfeO"/>
</dbReference>
<comment type="similarity">
    <text evidence="2">Belongs to the EfeM/EfeO family.</text>
</comment>
<protein>
    <recommendedName>
        <fullName evidence="3">Efem/EfeO family lipoprotein</fullName>
    </recommendedName>
</protein>
<evidence type="ECO:0000256" key="1">
    <source>
        <dbReference type="ARBA" id="ARBA00004196"/>
    </source>
</evidence>
<reference evidence="7 8" key="1">
    <citation type="submission" date="2016-11" db="EMBL/GenBank/DDBJ databases">
        <authorList>
            <person name="Varghese N."/>
            <person name="Submissions S."/>
        </authorList>
    </citation>
    <scope>NUCLEOTIDE SEQUENCE [LARGE SCALE GENOMIC DNA]</scope>
    <source>
        <strain evidence="7 8">NFIX07</strain>
    </source>
</reference>
<organism evidence="7 8">
    <name type="scientific">Staphylococcus pasteuri</name>
    <dbReference type="NCBI Taxonomy" id="45972"/>
    <lineage>
        <taxon>Bacteria</taxon>
        <taxon>Bacillati</taxon>
        <taxon>Bacillota</taxon>
        <taxon>Bacilli</taxon>
        <taxon>Bacillales</taxon>
        <taxon>Staphylococcaceae</taxon>
        <taxon>Staphylococcus</taxon>
    </lineage>
</organism>
<evidence type="ECO:0000256" key="5">
    <source>
        <dbReference type="SAM" id="MobiDB-lite"/>
    </source>
</evidence>
<feature type="region of interest" description="Disordered" evidence="5">
    <location>
        <begin position="59"/>
        <end position="79"/>
    </location>
</feature>
<dbReference type="Gene3D" id="1.20.1420.20">
    <property type="entry name" value="M75 peptidase, HXXE motif"/>
    <property type="match status" value="1"/>
</dbReference>
<dbReference type="PANTHER" id="PTHR39192:SF1">
    <property type="entry name" value="IRON UPTAKE SYSTEM COMPONENT EFEO"/>
    <property type="match status" value="1"/>
</dbReference>
<gene>
    <name evidence="7" type="ORF">SAMN03097721_01010</name>
</gene>
<dbReference type="InterPro" id="IPR050894">
    <property type="entry name" value="EfeM/EfeO_iron_uptake"/>
</dbReference>